<dbReference type="PANTHER" id="PTHR48078">
    <property type="entry name" value="THREONINE DEHYDRATASE, MITOCHONDRIAL-RELATED"/>
    <property type="match status" value="1"/>
</dbReference>
<dbReference type="OrthoDB" id="9778118at2"/>
<dbReference type="CDD" id="cd01563">
    <property type="entry name" value="Thr-synth_1"/>
    <property type="match status" value="1"/>
</dbReference>
<dbReference type="InterPro" id="IPR036052">
    <property type="entry name" value="TrpB-like_PALP_sf"/>
</dbReference>
<reference evidence="9" key="1">
    <citation type="submission" date="2017-04" db="EMBL/GenBank/DDBJ databases">
        <authorList>
            <person name="Varghese N."/>
            <person name="Submissions S."/>
        </authorList>
    </citation>
    <scope>NUCLEOTIDE SEQUENCE [LARGE SCALE GENOMIC DNA]</scope>
    <source>
        <strain evidence="9">USBA 82</strain>
    </source>
</reference>
<dbReference type="GO" id="GO:0003941">
    <property type="term" value="F:L-serine ammonia-lyase activity"/>
    <property type="evidence" value="ECO:0007669"/>
    <property type="project" value="TreeGrafter"/>
</dbReference>
<evidence type="ECO:0000256" key="2">
    <source>
        <dbReference type="ARBA" id="ARBA00005517"/>
    </source>
</evidence>
<feature type="domain" description="Tryptophan synthase beta chain-like PALP" evidence="7">
    <location>
        <begin position="66"/>
        <end position="367"/>
    </location>
</feature>
<keyword evidence="3 6" id="KW-0663">Pyridoxal phosphate</keyword>
<dbReference type="EMBL" id="FXBB01000012">
    <property type="protein sequence ID" value="SMG27017.1"/>
    <property type="molecule type" value="Genomic_DNA"/>
</dbReference>
<organism evidence="8 9">
    <name type="scientific">Dethiosulfovibrio salsuginis</name>
    <dbReference type="NCBI Taxonomy" id="561720"/>
    <lineage>
        <taxon>Bacteria</taxon>
        <taxon>Thermotogati</taxon>
        <taxon>Synergistota</taxon>
        <taxon>Synergistia</taxon>
        <taxon>Synergistales</taxon>
        <taxon>Dethiosulfovibrionaceae</taxon>
        <taxon>Dethiosulfovibrio</taxon>
    </lineage>
</organism>
<evidence type="ECO:0000256" key="3">
    <source>
        <dbReference type="ARBA" id="ARBA00022898"/>
    </source>
</evidence>
<dbReference type="InterPro" id="IPR050147">
    <property type="entry name" value="Ser/Thr_Dehydratase"/>
</dbReference>
<evidence type="ECO:0000256" key="5">
    <source>
        <dbReference type="NCBIfam" id="TIGR00260"/>
    </source>
</evidence>
<proteinExistence type="inferred from homology"/>
<dbReference type="GO" id="GO:0009088">
    <property type="term" value="P:threonine biosynthetic process"/>
    <property type="evidence" value="ECO:0007669"/>
    <property type="project" value="UniProtKB-UniRule"/>
</dbReference>
<evidence type="ECO:0000313" key="8">
    <source>
        <dbReference type="EMBL" id="SMG27017.1"/>
    </source>
</evidence>
<dbReference type="AlphaFoldDB" id="A0A1X7JH53"/>
<dbReference type="Gene3D" id="3.40.50.1100">
    <property type="match status" value="2"/>
</dbReference>
<feature type="modified residue" description="N6-(pyridoxal phosphate)lysine" evidence="6">
    <location>
        <position position="103"/>
    </location>
</feature>
<gene>
    <name evidence="8" type="ORF">SAMN06275492_11213</name>
</gene>
<dbReference type="GO" id="GO:0006567">
    <property type="term" value="P:L-threonine catabolic process"/>
    <property type="evidence" value="ECO:0007669"/>
    <property type="project" value="TreeGrafter"/>
</dbReference>
<dbReference type="GO" id="GO:0004795">
    <property type="term" value="F:threonine synthase activity"/>
    <property type="evidence" value="ECO:0007669"/>
    <property type="project" value="UniProtKB-UniRule"/>
</dbReference>
<comment type="similarity">
    <text evidence="2">Belongs to the threonine synthase family.</text>
</comment>
<evidence type="ECO:0000313" key="9">
    <source>
        <dbReference type="Proteomes" id="UP000193355"/>
    </source>
</evidence>
<dbReference type="NCBIfam" id="TIGR00260">
    <property type="entry name" value="thrC"/>
    <property type="match status" value="1"/>
</dbReference>
<dbReference type="STRING" id="561720.SAMN06275492_11213"/>
<name>A0A1X7JH53_9BACT</name>
<dbReference type="SUPFAM" id="SSF53686">
    <property type="entry name" value="Tryptophan synthase beta subunit-like PLP-dependent enzymes"/>
    <property type="match status" value="1"/>
</dbReference>
<dbReference type="Pfam" id="PF00291">
    <property type="entry name" value="PALP"/>
    <property type="match status" value="1"/>
</dbReference>
<protein>
    <recommendedName>
        <fullName evidence="5">Threonine synthase</fullName>
        <ecNumber evidence="5">4.2.3.1</ecNumber>
    </recommendedName>
</protein>
<sequence>MVFFRFTCTSCGKATEEEALRCPLCDEPMDVEADLPSSFPPVKPKETLMERFRDFFPFADPRSDLSLGEGFTPLVDMEALGRSFGLSSLWAKNEGANPTWSFKDRGTLTGVIHAMEMGYDRIGTVSTGNMAASVAAYGARAGIETVVLVNKGLPREKLGPIAMYGPRLIKVDGDYGRLYHESLRIGKKLGIYFINSDAPFRVIGSKTISYEIWEQLNRSVPDWVVVPVSAGGNLRGIVQGFVDLVSMGLLNRLPRFLVVQAEGCSPIVKAFEEGAEKVRRFDSPHTVAHAIENPFPPSGNQVLRLVRANGWSCKAVSEDSIIEAQRALAFNGLFVQPASAVALAGLKKAMADGTVEQGQSAALILTGAGLKYTAVFGQHDLSWTQCSLDKLEKALR</sequence>
<keyword evidence="9" id="KW-1185">Reference proteome</keyword>
<dbReference type="InterPro" id="IPR004450">
    <property type="entry name" value="Thr_synthase-like"/>
</dbReference>
<dbReference type="EC" id="4.2.3.1" evidence="5"/>
<dbReference type="GO" id="GO:0009097">
    <property type="term" value="P:isoleucine biosynthetic process"/>
    <property type="evidence" value="ECO:0007669"/>
    <property type="project" value="TreeGrafter"/>
</dbReference>
<accession>A0A1X7JH53</accession>
<evidence type="ECO:0000256" key="1">
    <source>
        <dbReference type="ARBA" id="ARBA00001933"/>
    </source>
</evidence>
<evidence type="ECO:0000256" key="4">
    <source>
        <dbReference type="ARBA" id="ARBA00023239"/>
    </source>
</evidence>
<dbReference type="GO" id="GO:0004794">
    <property type="term" value="F:threonine deaminase activity"/>
    <property type="evidence" value="ECO:0007669"/>
    <property type="project" value="TreeGrafter"/>
</dbReference>
<evidence type="ECO:0000256" key="6">
    <source>
        <dbReference type="PIRSR" id="PIRSR604450-51"/>
    </source>
</evidence>
<keyword evidence="4" id="KW-0456">Lyase</keyword>
<evidence type="ECO:0000259" key="7">
    <source>
        <dbReference type="Pfam" id="PF00291"/>
    </source>
</evidence>
<comment type="cofactor">
    <cofactor evidence="1 6">
        <name>pyridoxal 5'-phosphate</name>
        <dbReference type="ChEBI" id="CHEBI:597326"/>
    </cofactor>
</comment>
<dbReference type="RefSeq" id="WP_085544418.1">
    <property type="nucleotide sequence ID" value="NZ_FXBB01000012.1"/>
</dbReference>
<dbReference type="InterPro" id="IPR001926">
    <property type="entry name" value="TrpB-like_PALP"/>
</dbReference>
<dbReference type="Proteomes" id="UP000193355">
    <property type="component" value="Unassembled WGS sequence"/>
</dbReference>
<dbReference type="GO" id="GO:0006565">
    <property type="term" value="P:L-serine catabolic process"/>
    <property type="evidence" value="ECO:0007669"/>
    <property type="project" value="TreeGrafter"/>
</dbReference>
<dbReference type="PANTHER" id="PTHR48078:SF6">
    <property type="entry name" value="L-THREONINE DEHYDRATASE CATABOLIC TDCB"/>
    <property type="match status" value="1"/>
</dbReference>